<dbReference type="PANTHER" id="PTHR33154:SF18">
    <property type="entry name" value="ARSENICAL RESISTANCE OPERON REPRESSOR"/>
    <property type="match status" value="1"/>
</dbReference>
<sequence length="113" mass="12508">MPHEPRTVAATNQLGPNPACRIEDIGDHAVEMFKTLGDPTRLQLLYTIAAAADTGICSHGLAESLNITAPTVTHHMKKLINVGLVHREPRGKWAYYTVNTEDFQRIHNLIAQI</sequence>
<dbReference type="InterPro" id="IPR011991">
    <property type="entry name" value="ArsR-like_HTH"/>
</dbReference>
<dbReference type="AlphaFoldDB" id="A0A3G6J9L0"/>
<evidence type="ECO:0000259" key="4">
    <source>
        <dbReference type="PROSITE" id="PS50987"/>
    </source>
</evidence>
<evidence type="ECO:0000256" key="1">
    <source>
        <dbReference type="ARBA" id="ARBA00023015"/>
    </source>
</evidence>
<evidence type="ECO:0000313" key="5">
    <source>
        <dbReference type="EMBL" id="AZA14462.1"/>
    </source>
</evidence>
<dbReference type="EMBL" id="CP033896">
    <property type="protein sequence ID" value="AZA14462.1"/>
    <property type="molecule type" value="Genomic_DNA"/>
</dbReference>
<dbReference type="InterPro" id="IPR001845">
    <property type="entry name" value="HTH_ArsR_DNA-bd_dom"/>
</dbReference>
<gene>
    <name evidence="5" type="primary">arsR</name>
    <name evidence="5" type="ORF">CCHOA_10415</name>
</gene>
<dbReference type="KEGG" id="ccho:CCHOA_10415"/>
<name>A0A3G6J9L0_9CORY</name>
<keyword evidence="6" id="KW-1185">Reference proteome</keyword>
<keyword evidence="2" id="KW-0238">DNA-binding</keyword>
<dbReference type="NCBIfam" id="NF033788">
    <property type="entry name" value="HTH_metalloreg"/>
    <property type="match status" value="1"/>
</dbReference>
<dbReference type="Gene3D" id="1.10.10.10">
    <property type="entry name" value="Winged helix-like DNA-binding domain superfamily/Winged helix DNA-binding domain"/>
    <property type="match status" value="1"/>
</dbReference>
<accession>A0A3G6J9L0</accession>
<protein>
    <submittedName>
        <fullName evidence="5">Arsenical resistance operon repressor</fullName>
    </submittedName>
</protein>
<dbReference type="InterPro" id="IPR036390">
    <property type="entry name" value="WH_DNA-bd_sf"/>
</dbReference>
<dbReference type="InterPro" id="IPR036388">
    <property type="entry name" value="WH-like_DNA-bd_sf"/>
</dbReference>
<evidence type="ECO:0000313" key="6">
    <source>
        <dbReference type="Proteomes" id="UP000269019"/>
    </source>
</evidence>
<organism evidence="5 6">
    <name type="scientific">Corynebacterium choanae</name>
    <dbReference type="NCBI Taxonomy" id="1862358"/>
    <lineage>
        <taxon>Bacteria</taxon>
        <taxon>Bacillati</taxon>
        <taxon>Actinomycetota</taxon>
        <taxon>Actinomycetes</taxon>
        <taxon>Mycobacteriales</taxon>
        <taxon>Corynebacteriaceae</taxon>
        <taxon>Corynebacterium</taxon>
    </lineage>
</organism>
<evidence type="ECO:0000256" key="2">
    <source>
        <dbReference type="ARBA" id="ARBA00023125"/>
    </source>
</evidence>
<keyword evidence="1" id="KW-0805">Transcription regulation</keyword>
<feature type="domain" description="HTH arsR-type" evidence="4">
    <location>
        <begin position="21"/>
        <end position="113"/>
    </location>
</feature>
<dbReference type="PROSITE" id="PS50987">
    <property type="entry name" value="HTH_ARSR_2"/>
    <property type="match status" value="1"/>
</dbReference>
<dbReference type="SMART" id="SM00418">
    <property type="entry name" value="HTH_ARSR"/>
    <property type="match status" value="1"/>
</dbReference>
<dbReference type="InterPro" id="IPR051081">
    <property type="entry name" value="HTH_MetalResp_TranReg"/>
</dbReference>
<proteinExistence type="predicted"/>
<dbReference type="SUPFAM" id="SSF46785">
    <property type="entry name" value="Winged helix' DNA-binding domain"/>
    <property type="match status" value="1"/>
</dbReference>
<evidence type="ECO:0000256" key="3">
    <source>
        <dbReference type="ARBA" id="ARBA00023163"/>
    </source>
</evidence>
<reference evidence="5 6" key="1">
    <citation type="submission" date="2018-11" db="EMBL/GenBank/DDBJ databases">
        <authorList>
            <person name="Kleinhagauer T."/>
            <person name="Glaeser S.P."/>
            <person name="Spergser J."/>
            <person name="Ruckert C."/>
            <person name="Kaempfer P."/>
            <person name="Busse H.-J."/>
        </authorList>
    </citation>
    <scope>NUCLEOTIDE SEQUENCE [LARGE SCALE GENOMIC DNA]</scope>
    <source>
        <strain evidence="5 6">200CH</strain>
    </source>
</reference>
<dbReference type="Pfam" id="PF01022">
    <property type="entry name" value="HTH_5"/>
    <property type="match status" value="1"/>
</dbReference>
<dbReference type="GO" id="GO:0003700">
    <property type="term" value="F:DNA-binding transcription factor activity"/>
    <property type="evidence" value="ECO:0007669"/>
    <property type="project" value="InterPro"/>
</dbReference>
<dbReference type="PRINTS" id="PR00778">
    <property type="entry name" value="HTHARSR"/>
</dbReference>
<dbReference type="CDD" id="cd00090">
    <property type="entry name" value="HTH_ARSR"/>
    <property type="match status" value="1"/>
</dbReference>
<dbReference type="PANTHER" id="PTHR33154">
    <property type="entry name" value="TRANSCRIPTIONAL REGULATOR, ARSR FAMILY"/>
    <property type="match status" value="1"/>
</dbReference>
<dbReference type="Proteomes" id="UP000269019">
    <property type="component" value="Chromosome"/>
</dbReference>
<dbReference type="GO" id="GO:0003677">
    <property type="term" value="F:DNA binding"/>
    <property type="evidence" value="ECO:0007669"/>
    <property type="project" value="UniProtKB-KW"/>
</dbReference>
<keyword evidence="3" id="KW-0804">Transcription</keyword>